<keyword evidence="8 9" id="KW-0687">Ribonucleoprotein</keyword>
<dbReference type="SUPFAM" id="SSF50182">
    <property type="entry name" value="Sm-like ribonucleoproteins"/>
    <property type="match status" value="1"/>
</dbReference>
<evidence type="ECO:0000313" key="11">
    <source>
        <dbReference type="EMBL" id="ORY66761.1"/>
    </source>
</evidence>
<dbReference type="AlphaFoldDB" id="A0A1Y2E5D2"/>
<dbReference type="PANTHER" id="PTHR13829">
    <property type="entry name" value="SNRNP CORE PROTEIN FAMILY MEMBER"/>
    <property type="match status" value="1"/>
</dbReference>
<protein>
    <recommendedName>
        <fullName evidence="9">LSM complex subunit LSm2</fullName>
    </recommendedName>
</protein>
<evidence type="ECO:0000256" key="6">
    <source>
        <dbReference type="ARBA" id="ARBA00023187"/>
    </source>
</evidence>
<dbReference type="Proteomes" id="UP000193920">
    <property type="component" value="Unassembled WGS sequence"/>
</dbReference>
<evidence type="ECO:0000256" key="1">
    <source>
        <dbReference type="ARBA" id="ARBA00004123"/>
    </source>
</evidence>
<dbReference type="Gene3D" id="2.30.30.100">
    <property type="match status" value="1"/>
</dbReference>
<dbReference type="InterPro" id="IPR016654">
    <property type="entry name" value="U6_snRNA_Lsm2"/>
</dbReference>
<evidence type="ECO:0000313" key="12">
    <source>
        <dbReference type="Proteomes" id="UP000193920"/>
    </source>
</evidence>
<gene>
    <name evidence="11" type="ORF">LY90DRAFT_700646</name>
</gene>
<keyword evidence="4 9" id="KW-0747">Spliceosome</keyword>
<keyword evidence="7 9" id="KW-0539">Nucleus</keyword>
<dbReference type="InterPro" id="IPR010920">
    <property type="entry name" value="LSM_dom_sf"/>
</dbReference>
<accession>A0A1Y2E5D2</accession>
<dbReference type="STRING" id="1754190.A0A1Y2E5D2"/>
<keyword evidence="6 9" id="KW-0508">mRNA splicing</keyword>
<dbReference type="EMBL" id="MCOG01000050">
    <property type="protein sequence ID" value="ORY66761.1"/>
    <property type="molecule type" value="Genomic_DNA"/>
</dbReference>
<proteinExistence type="inferred from homology"/>
<dbReference type="GO" id="GO:0005688">
    <property type="term" value="C:U6 snRNP"/>
    <property type="evidence" value="ECO:0007669"/>
    <property type="project" value="TreeGrafter"/>
</dbReference>
<keyword evidence="3 9" id="KW-0507">mRNA processing</keyword>
<comment type="caution">
    <text evidence="11">The sequence shown here is derived from an EMBL/GenBank/DDBJ whole genome shotgun (WGS) entry which is preliminary data.</text>
</comment>
<dbReference type="Pfam" id="PF01423">
    <property type="entry name" value="LSM"/>
    <property type="match status" value="1"/>
</dbReference>
<dbReference type="GO" id="GO:0000932">
    <property type="term" value="C:P-body"/>
    <property type="evidence" value="ECO:0007669"/>
    <property type="project" value="TreeGrafter"/>
</dbReference>
<dbReference type="OrthoDB" id="10256176at2759"/>
<dbReference type="SMART" id="SM00651">
    <property type="entry name" value="Sm"/>
    <property type="match status" value="1"/>
</dbReference>
<comment type="similarity">
    <text evidence="2 9">Belongs to the snRNP Sm proteins family.</text>
</comment>
<dbReference type="PIRSF" id="PIRSF016394">
    <property type="entry name" value="U6_snRNA_Lsm2"/>
    <property type="match status" value="1"/>
</dbReference>
<dbReference type="FunFam" id="2.30.30.100:FF:000009">
    <property type="entry name" value="U6 snRNA-associated Sm-like protein LSm2"/>
    <property type="match status" value="1"/>
</dbReference>
<evidence type="ECO:0000256" key="4">
    <source>
        <dbReference type="ARBA" id="ARBA00022728"/>
    </source>
</evidence>
<comment type="function">
    <text evidence="9">Component of LSm protein complexes, which are involved in RNA processing and may function in a chaperone-like manner.</text>
</comment>
<dbReference type="GO" id="GO:0000398">
    <property type="term" value="P:mRNA splicing, via spliceosome"/>
    <property type="evidence" value="ECO:0007669"/>
    <property type="project" value="UniProtKB-UniRule"/>
</dbReference>
<keyword evidence="5 9" id="KW-0694">RNA-binding</keyword>
<comment type="subcellular location">
    <subcellularLocation>
        <location evidence="1">Nucleus</location>
    </subcellularLocation>
</comment>
<dbReference type="InterPro" id="IPR001163">
    <property type="entry name" value="Sm_dom_euk/arc"/>
</dbReference>
<evidence type="ECO:0000256" key="2">
    <source>
        <dbReference type="ARBA" id="ARBA00006850"/>
    </source>
</evidence>
<dbReference type="CDD" id="cd01725">
    <property type="entry name" value="LSm2"/>
    <property type="match status" value="1"/>
</dbReference>
<sequence>MLFYSFFNTLIGHSVTVELKNDLTITGKLISVDQFLNIKLNDISVLDQQKYPHMDSVKSCFIRGSVVRYVSLSKDLVDTALLQDATRREAQQPKN</sequence>
<dbReference type="GO" id="GO:0071013">
    <property type="term" value="C:catalytic step 2 spliceosome"/>
    <property type="evidence" value="ECO:0007669"/>
    <property type="project" value="TreeGrafter"/>
</dbReference>
<evidence type="ECO:0000256" key="8">
    <source>
        <dbReference type="ARBA" id="ARBA00023274"/>
    </source>
</evidence>
<keyword evidence="12" id="KW-1185">Reference proteome</keyword>
<evidence type="ECO:0000256" key="3">
    <source>
        <dbReference type="ARBA" id="ARBA00022664"/>
    </source>
</evidence>
<dbReference type="GO" id="GO:1990726">
    <property type="term" value="C:Lsm1-7-Pat1 complex"/>
    <property type="evidence" value="ECO:0007669"/>
    <property type="project" value="TreeGrafter"/>
</dbReference>
<evidence type="ECO:0000259" key="10">
    <source>
        <dbReference type="PROSITE" id="PS52002"/>
    </source>
</evidence>
<dbReference type="GO" id="GO:0003723">
    <property type="term" value="F:RNA binding"/>
    <property type="evidence" value="ECO:0007669"/>
    <property type="project" value="UniProtKB-UniRule"/>
</dbReference>
<reference evidence="11 12" key="1">
    <citation type="submission" date="2016-08" db="EMBL/GenBank/DDBJ databases">
        <title>A Parts List for Fungal Cellulosomes Revealed by Comparative Genomics.</title>
        <authorList>
            <consortium name="DOE Joint Genome Institute"/>
            <person name="Haitjema C.H."/>
            <person name="Gilmore S.P."/>
            <person name="Henske J.K."/>
            <person name="Solomon K.V."/>
            <person name="De Groot R."/>
            <person name="Kuo A."/>
            <person name="Mondo S.J."/>
            <person name="Salamov A.A."/>
            <person name="Labutti K."/>
            <person name="Zhao Z."/>
            <person name="Chiniquy J."/>
            <person name="Barry K."/>
            <person name="Brewer H.M."/>
            <person name="Purvine S.O."/>
            <person name="Wright A.T."/>
            <person name="Boxma B."/>
            <person name="Van Alen T."/>
            <person name="Hackstein J.H."/>
            <person name="Baker S.E."/>
            <person name="Grigoriev I.V."/>
            <person name="O'Malley M.A."/>
        </authorList>
    </citation>
    <scope>NUCLEOTIDE SEQUENCE [LARGE SCALE GENOMIC DNA]</scope>
    <source>
        <strain evidence="11 12">G1</strain>
    </source>
</reference>
<evidence type="ECO:0000256" key="7">
    <source>
        <dbReference type="ARBA" id="ARBA00023242"/>
    </source>
</evidence>
<dbReference type="PANTHER" id="PTHR13829:SF2">
    <property type="entry name" value="U6 SNRNA-ASSOCIATED SM-LIKE PROTEIN LSM2"/>
    <property type="match status" value="1"/>
</dbReference>
<organism evidence="11 12">
    <name type="scientific">Neocallimastix californiae</name>
    <dbReference type="NCBI Taxonomy" id="1754190"/>
    <lineage>
        <taxon>Eukaryota</taxon>
        <taxon>Fungi</taxon>
        <taxon>Fungi incertae sedis</taxon>
        <taxon>Chytridiomycota</taxon>
        <taxon>Chytridiomycota incertae sedis</taxon>
        <taxon>Neocallimastigomycetes</taxon>
        <taxon>Neocallimastigales</taxon>
        <taxon>Neocallimastigaceae</taxon>
        <taxon>Neocallimastix</taxon>
    </lineage>
</organism>
<dbReference type="GO" id="GO:0046540">
    <property type="term" value="C:U4/U6 x U5 tri-snRNP complex"/>
    <property type="evidence" value="ECO:0007669"/>
    <property type="project" value="TreeGrafter"/>
</dbReference>
<evidence type="ECO:0000256" key="5">
    <source>
        <dbReference type="ARBA" id="ARBA00022884"/>
    </source>
</evidence>
<name>A0A1Y2E5D2_9FUNG</name>
<evidence type="ECO:0000256" key="9">
    <source>
        <dbReference type="PIRNR" id="PIRNR016394"/>
    </source>
</evidence>
<dbReference type="PROSITE" id="PS52002">
    <property type="entry name" value="SM"/>
    <property type="match status" value="1"/>
</dbReference>
<dbReference type="InterPro" id="IPR047575">
    <property type="entry name" value="Sm"/>
</dbReference>
<dbReference type="GO" id="GO:0071011">
    <property type="term" value="C:precatalytic spliceosome"/>
    <property type="evidence" value="ECO:0007669"/>
    <property type="project" value="TreeGrafter"/>
</dbReference>
<feature type="domain" description="Sm" evidence="10">
    <location>
        <begin position="2"/>
        <end position="76"/>
    </location>
</feature>